<comment type="caution">
    <text evidence="1">The sequence shown here is derived from an EMBL/GenBank/DDBJ whole genome shotgun (WGS) entry which is preliminary data.</text>
</comment>
<dbReference type="Proteomes" id="UP001147782">
    <property type="component" value="Unassembled WGS sequence"/>
</dbReference>
<protein>
    <submittedName>
        <fullName evidence="1">Uncharacterized protein</fullName>
    </submittedName>
</protein>
<name>A0A9W9VW19_9EURO</name>
<reference evidence="1" key="2">
    <citation type="journal article" date="2023" name="IMA Fungus">
        <title>Comparative genomic study of the Penicillium genus elucidates a diverse pangenome and 15 lateral gene transfer events.</title>
        <authorList>
            <person name="Petersen C."/>
            <person name="Sorensen T."/>
            <person name="Nielsen M.R."/>
            <person name="Sondergaard T.E."/>
            <person name="Sorensen J.L."/>
            <person name="Fitzpatrick D.A."/>
            <person name="Frisvad J.C."/>
            <person name="Nielsen K.L."/>
        </authorList>
    </citation>
    <scope>NUCLEOTIDE SEQUENCE</scope>
    <source>
        <strain evidence="1">IBT 29864</strain>
    </source>
</reference>
<dbReference type="AlphaFoldDB" id="A0A9W9VW19"/>
<keyword evidence="2" id="KW-1185">Reference proteome</keyword>
<sequence>MYQLARRNPVKPVNSVDPVARRAEEKTRLQHWHVVRRKLLIYILSKSKVGSEYATATLNRVSIGFQ</sequence>
<accession>A0A9W9VW19</accession>
<dbReference type="EMBL" id="JAPZBS010000001">
    <property type="protein sequence ID" value="KAJ5390462.1"/>
    <property type="molecule type" value="Genomic_DNA"/>
</dbReference>
<dbReference type="RefSeq" id="XP_056561190.1">
    <property type="nucleotide sequence ID" value="XM_056694461.1"/>
</dbReference>
<gene>
    <name evidence="1" type="ORF">N7496_001530</name>
</gene>
<proteinExistence type="predicted"/>
<dbReference type="GeneID" id="81433638"/>
<organism evidence="1 2">
    <name type="scientific">Penicillium cataractarum</name>
    <dbReference type="NCBI Taxonomy" id="2100454"/>
    <lineage>
        <taxon>Eukaryota</taxon>
        <taxon>Fungi</taxon>
        <taxon>Dikarya</taxon>
        <taxon>Ascomycota</taxon>
        <taxon>Pezizomycotina</taxon>
        <taxon>Eurotiomycetes</taxon>
        <taxon>Eurotiomycetidae</taxon>
        <taxon>Eurotiales</taxon>
        <taxon>Aspergillaceae</taxon>
        <taxon>Penicillium</taxon>
    </lineage>
</organism>
<evidence type="ECO:0000313" key="2">
    <source>
        <dbReference type="Proteomes" id="UP001147782"/>
    </source>
</evidence>
<evidence type="ECO:0000313" key="1">
    <source>
        <dbReference type="EMBL" id="KAJ5390462.1"/>
    </source>
</evidence>
<reference evidence="1" key="1">
    <citation type="submission" date="2022-11" db="EMBL/GenBank/DDBJ databases">
        <authorList>
            <person name="Petersen C."/>
        </authorList>
    </citation>
    <scope>NUCLEOTIDE SEQUENCE</scope>
    <source>
        <strain evidence="1">IBT 29864</strain>
    </source>
</reference>